<reference evidence="9 10" key="1">
    <citation type="journal article" date="2014" name="BMC Genomics">
        <title>Comparative genomics of the major fungal agents of human and animal Sporotrichosis: Sporothrix schenckii and Sporothrix brasiliensis.</title>
        <authorList>
            <person name="Teixeira M.M."/>
            <person name="de Almeida L.G."/>
            <person name="Kubitschek-Barreira P."/>
            <person name="Alves F.L."/>
            <person name="Kioshima E.S."/>
            <person name="Abadio A.K."/>
            <person name="Fernandes L."/>
            <person name="Derengowski L.S."/>
            <person name="Ferreira K.S."/>
            <person name="Souza R.C."/>
            <person name="Ruiz J.C."/>
            <person name="de Andrade N.C."/>
            <person name="Paes H.C."/>
            <person name="Nicola A.M."/>
            <person name="Albuquerque P."/>
            <person name="Gerber A.L."/>
            <person name="Martins V.P."/>
            <person name="Peconick L.D."/>
            <person name="Neto A.V."/>
            <person name="Chaucanez C.B."/>
            <person name="Silva P.A."/>
            <person name="Cunha O.L."/>
            <person name="de Oliveira F.F."/>
            <person name="dos Santos T.C."/>
            <person name="Barros A.L."/>
            <person name="Soares M.A."/>
            <person name="de Oliveira L.M."/>
            <person name="Marini M.M."/>
            <person name="Villalobos-Duno H."/>
            <person name="Cunha M.M."/>
            <person name="de Hoog S."/>
            <person name="da Silveira J.F."/>
            <person name="Henrissat B."/>
            <person name="Nino-Vega G.A."/>
            <person name="Cisalpino P.S."/>
            <person name="Mora-Montes H.M."/>
            <person name="Almeida S.R."/>
            <person name="Stajich J.E."/>
            <person name="Lopes-Bezerra L.M."/>
            <person name="Vasconcelos A.T."/>
            <person name="Felipe M.S."/>
        </authorList>
    </citation>
    <scope>NUCLEOTIDE SEQUENCE [LARGE SCALE GENOMIC DNA]</scope>
    <source>
        <strain evidence="9 10">5110</strain>
    </source>
</reference>
<sequence>MADRKRAYPDADEGAGKLAKKTSGSDVAASKAKKKSSSAGGVPPKGQDQEGNVYWELSKMRRIGIAHFRSATLINIREYYESGGQMRPGKKGISLSLDQYKALIRAIPDINAELQRDGVAVSDAENDDDAAGGAGEGEGASVSLSVAAPRKDKAKAPKKANIEATSDEDSS</sequence>
<dbReference type="InterPro" id="IPR009044">
    <property type="entry name" value="ssDNA-bd_transcriptional_reg"/>
</dbReference>
<dbReference type="OrthoDB" id="2505440at2759"/>
<evidence type="ECO:0000259" key="8">
    <source>
        <dbReference type="Pfam" id="PF02229"/>
    </source>
</evidence>
<dbReference type="GO" id="GO:0003713">
    <property type="term" value="F:transcription coactivator activity"/>
    <property type="evidence" value="ECO:0007669"/>
    <property type="project" value="InterPro"/>
</dbReference>
<dbReference type="Proteomes" id="UP000031575">
    <property type="component" value="Unassembled WGS sequence"/>
</dbReference>
<keyword evidence="5" id="KW-0804">Transcription</keyword>
<proteinExistence type="inferred from homology"/>
<evidence type="ECO:0000256" key="4">
    <source>
        <dbReference type="ARBA" id="ARBA00023125"/>
    </source>
</evidence>
<dbReference type="Pfam" id="PF02229">
    <property type="entry name" value="PC4"/>
    <property type="match status" value="1"/>
</dbReference>
<dbReference type="SUPFAM" id="SSF54447">
    <property type="entry name" value="ssDNA-binding transcriptional regulator domain"/>
    <property type="match status" value="1"/>
</dbReference>
<comment type="subcellular location">
    <subcellularLocation>
        <location evidence="1">Nucleus</location>
    </subcellularLocation>
</comment>
<dbReference type="InterPro" id="IPR045125">
    <property type="entry name" value="Sub1/Tcp4-like"/>
</dbReference>
<dbReference type="HOGENOM" id="CLU_104273_0_1_1"/>
<keyword evidence="6" id="KW-0539">Nucleus</keyword>
<dbReference type="AlphaFoldDB" id="A0A0C2IRK2"/>
<keyword evidence="3" id="KW-0805">Transcription regulation</keyword>
<evidence type="ECO:0000313" key="10">
    <source>
        <dbReference type="Proteomes" id="UP000031575"/>
    </source>
</evidence>
<evidence type="ECO:0000256" key="3">
    <source>
        <dbReference type="ARBA" id="ARBA00023015"/>
    </source>
</evidence>
<evidence type="ECO:0000256" key="7">
    <source>
        <dbReference type="SAM" id="MobiDB-lite"/>
    </source>
</evidence>
<protein>
    <submittedName>
        <fullName evidence="9">RNA polymerase 2 transcriptional</fullName>
    </submittedName>
</protein>
<dbReference type="InterPro" id="IPR003173">
    <property type="entry name" value="PC4_C"/>
</dbReference>
<feature type="region of interest" description="Disordered" evidence="7">
    <location>
        <begin position="1"/>
        <end position="51"/>
    </location>
</feature>
<gene>
    <name evidence="9" type="ORF">SPBR_07883</name>
</gene>
<evidence type="ECO:0000256" key="2">
    <source>
        <dbReference type="ARBA" id="ARBA00009001"/>
    </source>
</evidence>
<evidence type="ECO:0000256" key="1">
    <source>
        <dbReference type="ARBA" id="ARBA00004123"/>
    </source>
</evidence>
<keyword evidence="10" id="KW-1185">Reference proteome</keyword>
<dbReference type="GO" id="GO:0003677">
    <property type="term" value="F:DNA binding"/>
    <property type="evidence" value="ECO:0007669"/>
    <property type="project" value="UniProtKB-KW"/>
</dbReference>
<comment type="caution">
    <text evidence="9">The sequence shown here is derived from an EMBL/GenBank/DDBJ whole genome shotgun (WGS) entry which is preliminary data.</text>
</comment>
<accession>A0A0C2IRK2</accession>
<evidence type="ECO:0000256" key="5">
    <source>
        <dbReference type="ARBA" id="ARBA00023163"/>
    </source>
</evidence>
<dbReference type="PANTHER" id="PTHR13215">
    <property type="entry name" value="RNA POLYMERASE II TRANSCRIPTIONAL COACTIVATOR"/>
    <property type="match status" value="1"/>
</dbReference>
<comment type="similarity">
    <text evidence="2">Belongs to the transcriptional coactivator PC4 family.</text>
</comment>
<dbReference type="RefSeq" id="XP_040617530.1">
    <property type="nucleotide sequence ID" value="XM_040766137.1"/>
</dbReference>
<name>A0A0C2IRK2_9PEZI</name>
<dbReference type="GO" id="GO:0060261">
    <property type="term" value="P:positive regulation of transcription initiation by RNA polymerase II"/>
    <property type="evidence" value="ECO:0007669"/>
    <property type="project" value="InterPro"/>
</dbReference>
<keyword evidence="4" id="KW-0238">DNA-binding</keyword>
<dbReference type="EMBL" id="AWTV01000009">
    <property type="protein sequence ID" value="KIH89520.1"/>
    <property type="molecule type" value="Genomic_DNA"/>
</dbReference>
<dbReference type="Gene3D" id="2.30.31.10">
    <property type="entry name" value="Transcriptional Coactivator Pc4, Chain A"/>
    <property type="match status" value="1"/>
</dbReference>
<evidence type="ECO:0000313" key="9">
    <source>
        <dbReference type="EMBL" id="KIH89520.1"/>
    </source>
</evidence>
<organism evidence="9 10">
    <name type="scientific">Sporothrix brasiliensis 5110</name>
    <dbReference type="NCBI Taxonomy" id="1398154"/>
    <lineage>
        <taxon>Eukaryota</taxon>
        <taxon>Fungi</taxon>
        <taxon>Dikarya</taxon>
        <taxon>Ascomycota</taxon>
        <taxon>Pezizomycotina</taxon>
        <taxon>Sordariomycetes</taxon>
        <taxon>Sordariomycetidae</taxon>
        <taxon>Ophiostomatales</taxon>
        <taxon>Ophiostomataceae</taxon>
        <taxon>Sporothrix</taxon>
    </lineage>
</organism>
<evidence type="ECO:0000256" key="6">
    <source>
        <dbReference type="ARBA" id="ARBA00023242"/>
    </source>
</evidence>
<dbReference type="GO" id="GO:0005634">
    <property type="term" value="C:nucleus"/>
    <property type="evidence" value="ECO:0007669"/>
    <property type="project" value="UniProtKB-SubCell"/>
</dbReference>
<feature type="domain" description="Transcriptional coactivator p15 (PC4) C-terminal" evidence="8">
    <location>
        <begin position="55"/>
        <end position="105"/>
    </location>
</feature>
<feature type="region of interest" description="Disordered" evidence="7">
    <location>
        <begin position="120"/>
        <end position="171"/>
    </location>
</feature>
<dbReference type="GeneID" id="63681058"/>
<dbReference type="VEuPathDB" id="FungiDB:SPBR_07883"/>